<evidence type="ECO:0000256" key="5">
    <source>
        <dbReference type="ARBA" id="ARBA00022519"/>
    </source>
</evidence>
<dbReference type="Gene3D" id="2.30.30.830">
    <property type="match status" value="1"/>
</dbReference>
<organism evidence="13 14">
    <name type="scientific">Bowmanella denitrificans</name>
    <dbReference type="NCBI Taxonomy" id="366582"/>
    <lineage>
        <taxon>Bacteria</taxon>
        <taxon>Pseudomonadati</taxon>
        <taxon>Pseudomonadota</taxon>
        <taxon>Gammaproteobacteria</taxon>
        <taxon>Alteromonadales</taxon>
        <taxon>Alteromonadaceae</taxon>
        <taxon>Bowmanella</taxon>
    </lineage>
</organism>
<name>A0ABP3GFE4_9ALTE</name>
<keyword evidence="14" id="KW-1185">Reference proteome</keyword>
<evidence type="ECO:0000259" key="12">
    <source>
        <dbReference type="Pfam" id="PF13180"/>
    </source>
</evidence>
<evidence type="ECO:0000256" key="7">
    <source>
        <dbReference type="ARBA" id="ARBA00022927"/>
    </source>
</evidence>
<keyword evidence="9 10" id="KW-0472">Membrane</keyword>
<evidence type="ECO:0000256" key="3">
    <source>
        <dbReference type="ARBA" id="ARBA00022448"/>
    </source>
</evidence>
<comment type="similarity">
    <text evidence="2">Belongs to the GSP C family.</text>
</comment>
<keyword evidence="6 10" id="KW-0812">Transmembrane</keyword>
<accession>A0ABP3GFE4</accession>
<dbReference type="EMBL" id="BAAAEI010000003">
    <property type="protein sequence ID" value="GAA0343667.1"/>
    <property type="molecule type" value="Genomic_DNA"/>
</dbReference>
<evidence type="ECO:0000256" key="10">
    <source>
        <dbReference type="SAM" id="Phobius"/>
    </source>
</evidence>
<dbReference type="SUPFAM" id="SSF50156">
    <property type="entry name" value="PDZ domain-like"/>
    <property type="match status" value="1"/>
</dbReference>
<keyword evidence="3" id="KW-0813">Transport</keyword>
<dbReference type="Pfam" id="PF13180">
    <property type="entry name" value="PDZ_2"/>
    <property type="match status" value="1"/>
</dbReference>
<comment type="subcellular location">
    <subcellularLocation>
        <location evidence="1">Cell inner membrane</location>
    </subcellularLocation>
</comment>
<evidence type="ECO:0000256" key="9">
    <source>
        <dbReference type="ARBA" id="ARBA00023136"/>
    </source>
</evidence>
<evidence type="ECO:0000256" key="4">
    <source>
        <dbReference type="ARBA" id="ARBA00022475"/>
    </source>
</evidence>
<reference evidence="14" key="1">
    <citation type="journal article" date="2019" name="Int. J. Syst. Evol. Microbiol.">
        <title>The Global Catalogue of Microorganisms (GCM) 10K type strain sequencing project: providing services to taxonomists for standard genome sequencing and annotation.</title>
        <authorList>
            <consortium name="The Broad Institute Genomics Platform"/>
            <consortium name="The Broad Institute Genome Sequencing Center for Infectious Disease"/>
            <person name="Wu L."/>
            <person name="Ma J."/>
        </authorList>
    </citation>
    <scope>NUCLEOTIDE SEQUENCE [LARGE SCALE GENOMIC DNA]</scope>
    <source>
        <strain evidence="14">JCM 13378</strain>
    </source>
</reference>
<gene>
    <name evidence="13" type="primary">gspC</name>
    <name evidence="13" type="ORF">GCM10009092_05330</name>
</gene>
<keyword evidence="5" id="KW-0997">Cell inner membrane</keyword>
<evidence type="ECO:0000256" key="1">
    <source>
        <dbReference type="ARBA" id="ARBA00004533"/>
    </source>
</evidence>
<dbReference type="Pfam" id="PF11356">
    <property type="entry name" value="T2SSC"/>
    <property type="match status" value="1"/>
</dbReference>
<evidence type="ECO:0000256" key="2">
    <source>
        <dbReference type="ARBA" id="ARBA00007986"/>
    </source>
</evidence>
<keyword evidence="8 10" id="KW-1133">Transmembrane helix</keyword>
<keyword evidence="7" id="KW-0653">Protein transport</keyword>
<feature type="domain" description="PDZ" evidence="12">
    <location>
        <begin position="251"/>
        <end position="305"/>
    </location>
</feature>
<evidence type="ECO:0000256" key="8">
    <source>
        <dbReference type="ARBA" id="ARBA00022989"/>
    </source>
</evidence>
<dbReference type="Gene3D" id="2.30.42.10">
    <property type="match status" value="1"/>
</dbReference>
<keyword evidence="4" id="KW-1003">Cell membrane</keyword>
<feature type="transmembrane region" description="Helical" evidence="10">
    <location>
        <begin position="31"/>
        <end position="55"/>
    </location>
</feature>
<evidence type="ECO:0000256" key="6">
    <source>
        <dbReference type="ARBA" id="ARBA00022692"/>
    </source>
</evidence>
<protein>
    <submittedName>
        <fullName evidence="13">Type II secretion system protein GspC</fullName>
    </submittedName>
</protein>
<dbReference type="NCBIfam" id="TIGR01713">
    <property type="entry name" value="typeII_sec_gspC"/>
    <property type="match status" value="1"/>
</dbReference>
<evidence type="ECO:0000313" key="13">
    <source>
        <dbReference type="EMBL" id="GAA0343667.1"/>
    </source>
</evidence>
<dbReference type="InterPro" id="IPR036034">
    <property type="entry name" value="PDZ_sf"/>
</dbReference>
<feature type="domain" description="Type II secretion system protein GspC N-terminal" evidence="11">
    <location>
        <begin position="38"/>
        <end position="176"/>
    </location>
</feature>
<comment type="caution">
    <text evidence="13">The sequence shown here is derived from an EMBL/GenBank/DDBJ whole genome shotgun (WGS) entry which is preliminary data.</text>
</comment>
<dbReference type="InterPro" id="IPR024961">
    <property type="entry name" value="T2SS_GspC_N"/>
</dbReference>
<dbReference type="Proteomes" id="UP001501757">
    <property type="component" value="Unassembled WGS sequence"/>
</dbReference>
<dbReference type="InterPro" id="IPR001478">
    <property type="entry name" value="PDZ"/>
</dbReference>
<proteinExistence type="inferred from homology"/>
<dbReference type="InterPro" id="IPR001639">
    <property type="entry name" value="T2SS_protein-GspC"/>
</dbReference>
<evidence type="ECO:0000313" key="14">
    <source>
        <dbReference type="Proteomes" id="UP001501757"/>
    </source>
</evidence>
<evidence type="ECO:0000259" key="11">
    <source>
        <dbReference type="Pfam" id="PF11356"/>
    </source>
</evidence>
<sequence>MTRKYGSNVITLKTDNLQHAWLVLMQHQQRLIQLVVILLSLYLLAFAAELTWRLLPSPAGNQQLSQTTATSIQNPGRVSADISKIQQLHLFGKPQADTPKPVEVVEDAPETNLNLTLTGVVASTNIERGAAIIEHQGKQNTYGVGEKIDGTNALVREVYADRIIIRNGPRMETLMLDGMDFKGSKQAANRNRPAPSPAVERRALSREAAQATQALQSQPANFTDYISISQHMVDGELKGYRVSPGKKPALFQAAGLQANDVVTEINGLDLTDIQQSMEAMSMLRDTESLQLTVDREGELLTLYLDLPSDDSEL</sequence>